<gene>
    <name evidence="1" type="ORF">CCMSSC00406_0009128</name>
</gene>
<dbReference type="EMBL" id="WQMT02000001">
    <property type="protein sequence ID" value="KAG9227871.1"/>
    <property type="molecule type" value="Genomic_DNA"/>
</dbReference>
<reference evidence="1 2" key="1">
    <citation type="journal article" date="2021" name="Appl. Environ. Microbiol.">
        <title>Genetic linkage and physical mapping for an oyster mushroom Pleurotus cornucopiae and QTL analysis for the trait cap color.</title>
        <authorList>
            <person name="Zhang Y."/>
            <person name="Gao W."/>
            <person name="Sonnenberg A."/>
            <person name="Chen Q."/>
            <person name="Zhang J."/>
            <person name="Huang C."/>
        </authorList>
    </citation>
    <scope>NUCLEOTIDE SEQUENCE [LARGE SCALE GENOMIC DNA]</scope>
    <source>
        <strain evidence="1">CCMSSC00406</strain>
    </source>
</reference>
<sequence length="671" mass="76771">MGTLSQHDAITTQGTGTLRYHEDTIQRDGSTALQDAFGGPVEQDDVFVQWLEMYSNWDIYAAVRLHVFNSQLKLTSMLIYTPGKHLVSPLSISIVYTALIGLSNRYDMYIWEYVQNCPFHLFDTRRQRNVTRCQLKDDISATLRAWLEAPLSCSEIMDVLLETEKQSSRGLYDSEWQKEASSKDIERSKELLRPYISAAMLKNPMADGPTAFVLGVIDELRQFNLSLFPPTRSQRGHHSHSRFRRYSIKHRVLHELIAQKRTQTPMPTIREVREQIALFGQYAILSHRWSQNGQELSFADVLAGLSNRVVQEKEGYKKLMGFCTAVKSIYGCRYVWMDSVCISEDDRSASIPRMFSWYRQAYVCLIYFATSPKVAEDPWSTRGWTLQEFLAARRFRCFKHDWSPVILTQRKFHANREVERTVDDVYKRLQSVSGHLNWLGYKPGVGEVYPLFKAMRNRETTVPEDMVYALLAALDSDCGVEYGEGFDRAFFRLQAACLARGGERRLLLWDPSASAHPRPSPYNSMLAGDFTMFVPRPGDDQFRAPVELPDASISFDAHGAMRVMVTLHWPPSPGLWRAVTFPLDYVTGTVFALLQTDSHGEDGYGVLLRPGPPDTTKSPANNVPGGEGPDGEGQFWRKKRVVYERIQYFECKLSDIIPAYSSAEPEWVYIR</sequence>
<comment type="caution">
    <text evidence="1">The sequence shown here is derived from an EMBL/GenBank/DDBJ whole genome shotgun (WGS) entry which is preliminary data.</text>
</comment>
<evidence type="ECO:0000313" key="2">
    <source>
        <dbReference type="Proteomes" id="UP000824881"/>
    </source>
</evidence>
<evidence type="ECO:0000313" key="1">
    <source>
        <dbReference type="EMBL" id="KAG9227871.1"/>
    </source>
</evidence>
<organism evidence="1 2">
    <name type="scientific">Pleurotus cornucopiae</name>
    <name type="common">Cornucopia mushroom</name>
    <dbReference type="NCBI Taxonomy" id="5321"/>
    <lineage>
        <taxon>Eukaryota</taxon>
        <taxon>Fungi</taxon>
        <taxon>Dikarya</taxon>
        <taxon>Basidiomycota</taxon>
        <taxon>Agaricomycotina</taxon>
        <taxon>Agaricomycetes</taxon>
        <taxon>Agaricomycetidae</taxon>
        <taxon>Agaricales</taxon>
        <taxon>Pleurotineae</taxon>
        <taxon>Pleurotaceae</taxon>
        <taxon>Pleurotus</taxon>
    </lineage>
</organism>
<proteinExistence type="predicted"/>
<accession>A0ACB7JEZ3</accession>
<keyword evidence="2" id="KW-1185">Reference proteome</keyword>
<name>A0ACB7JEZ3_PLECO</name>
<protein>
    <submittedName>
        <fullName evidence="1">Uncharacterized protein</fullName>
    </submittedName>
</protein>
<dbReference type="Proteomes" id="UP000824881">
    <property type="component" value="Unassembled WGS sequence"/>
</dbReference>